<reference evidence="7 8" key="3">
    <citation type="submission" date="2020-08" db="EMBL/GenBank/DDBJ databases">
        <title>Sequencing the genomes of 1000 actinobacteria strains.</title>
        <authorList>
            <person name="Klenk H.-P."/>
        </authorList>
    </citation>
    <scope>NUCLEOTIDE SEQUENCE [LARGE SCALE GENOMIC DNA]</scope>
    <source>
        <strain evidence="7 8">DSM 44772</strain>
    </source>
</reference>
<dbReference type="Pfam" id="PF00198">
    <property type="entry name" value="2-oxoacid_dh"/>
    <property type="match status" value="2"/>
</dbReference>
<dbReference type="Proteomes" id="UP001501427">
    <property type="component" value="Unassembled WGS sequence"/>
</dbReference>
<evidence type="ECO:0000256" key="2">
    <source>
        <dbReference type="ARBA" id="ARBA00022679"/>
    </source>
</evidence>
<comment type="cofactor">
    <cofactor evidence="1">
        <name>(R)-lipoate</name>
        <dbReference type="ChEBI" id="CHEBI:83088"/>
    </cofactor>
</comment>
<sequence>MTARRPGADGAPAGDPPGDRAVSVPVPAERRHTLTFLSWARGAAPVFLDTEVDMSAVVAHRRAAERAGRRCSTVACVLHAAGRVLARHPDANAAIRGRGRPRIARYPTVNAKVALDKRLNGQRVVLAALLTGVHRSSLEQIQDELEYWRRGDPDRMPEFAGLRKMQRMPWPLRSWANSSAVSSLRRRPRTMGTFALTSLAHRPVNGFHSFGGTTITLGVGQTTERPVVRDGVLGSAPVMQLNLAFDHRVIDGAHAADVLTEIKEALEGFTDPADGGAAARERPLPGKGAR</sequence>
<feature type="domain" description="2-oxoacid dehydrogenase acyltransferase catalytic" evidence="5">
    <location>
        <begin position="25"/>
        <end position="146"/>
    </location>
</feature>
<keyword evidence="2 7" id="KW-0808">Transferase</keyword>
<dbReference type="GO" id="GO:0016407">
    <property type="term" value="F:acetyltransferase activity"/>
    <property type="evidence" value="ECO:0007669"/>
    <property type="project" value="TreeGrafter"/>
</dbReference>
<feature type="region of interest" description="Disordered" evidence="4">
    <location>
        <begin position="1"/>
        <end position="23"/>
    </location>
</feature>
<dbReference type="InterPro" id="IPR050743">
    <property type="entry name" value="2-oxoacid_DH_E2_comp"/>
</dbReference>
<comment type="caution">
    <text evidence="7">The sequence shown here is derived from an EMBL/GenBank/DDBJ whole genome shotgun (WGS) entry which is preliminary data.</text>
</comment>
<evidence type="ECO:0000313" key="8">
    <source>
        <dbReference type="Proteomes" id="UP000549343"/>
    </source>
</evidence>
<evidence type="ECO:0000313" key="9">
    <source>
        <dbReference type="Proteomes" id="UP001501427"/>
    </source>
</evidence>
<dbReference type="AlphaFoldDB" id="A0A7W7IEZ6"/>
<gene>
    <name evidence="7" type="ORF">F4557_004317</name>
    <name evidence="6" type="ORF">GCM10009546_07400</name>
</gene>
<evidence type="ECO:0000313" key="7">
    <source>
        <dbReference type="EMBL" id="MBB4775899.1"/>
    </source>
</evidence>
<dbReference type="PANTHER" id="PTHR43178:SF5">
    <property type="entry name" value="LIPOAMIDE ACYLTRANSFERASE COMPONENT OF BRANCHED-CHAIN ALPHA-KETO ACID DEHYDROGENASE COMPLEX, MITOCHONDRIAL"/>
    <property type="match status" value="1"/>
</dbReference>
<evidence type="ECO:0000256" key="4">
    <source>
        <dbReference type="SAM" id="MobiDB-lite"/>
    </source>
</evidence>
<dbReference type="EMBL" id="JACHMV010000001">
    <property type="protein sequence ID" value="MBB4775899.1"/>
    <property type="molecule type" value="Genomic_DNA"/>
</dbReference>
<evidence type="ECO:0000313" key="6">
    <source>
        <dbReference type="EMBL" id="GAA0547907.1"/>
    </source>
</evidence>
<dbReference type="RefSeq" id="WP_184885462.1">
    <property type="nucleotide sequence ID" value="NZ_BAAAHD010000004.1"/>
</dbReference>
<dbReference type="SUPFAM" id="SSF52777">
    <property type="entry name" value="CoA-dependent acyltransferases"/>
    <property type="match status" value="1"/>
</dbReference>
<protein>
    <submittedName>
        <fullName evidence="7">Pyruvate/2-oxoglutarate dehydrogenase complex dihydrolipoamide acyltransferase (E2) component</fullName>
    </submittedName>
</protein>
<proteinExistence type="predicted"/>
<keyword evidence="7" id="KW-0670">Pyruvate</keyword>
<keyword evidence="3 7" id="KW-0012">Acyltransferase</keyword>
<feature type="domain" description="2-oxoacid dehydrogenase acyltransferase catalytic" evidence="5">
    <location>
        <begin position="216"/>
        <end position="269"/>
    </location>
</feature>
<organism evidence="7 8">
    <name type="scientific">Actinomadura livida</name>
    <dbReference type="NCBI Taxonomy" id="79909"/>
    <lineage>
        <taxon>Bacteria</taxon>
        <taxon>Bacillati</taxon>
        <taxon>Actinomycetota</taxon>
        <taxon>Actinomycetes</taxon>
        <taxon>Streptosporangiales</taxon>
        <taxon>Thermomonosporaceae</taxon>
        <taxon>Actinomadura</taxon>
    </lineage>
</organism>
<dbReference type="InterPro" id="IPR023213">
    <property type="entry name" value="CAT-like_dom_sf"/>
</dbReference>
<dbReference type="EMBL" id="BAAAHD010000004">
    <property type="protein sequence ID" value="GAA0547907.1"/>
    <property type="molecule type" value="Genomic_DNA"/>
</dbReference>
<reference evidence="9" key="2">
    <citation type="journal article" date="2019" name="Int. J. Syst. Evol. Microbiol.">
        <title>The Global Catalogue of Microorganisms (GCM) 10K type strain sequencing project: providing services to taxonomists for standard genome sequencing and annotation.</title>
        <authorList>
            <consortium name="The Broad Institute Genomics Platform"/>
            <consortium name="The Broad Institute Genome Sequencing Center for Infectious Disease"/>
            <person name="Wu L."/>
            <person name="Ma J."/>
        </authorList>
    </citation>
    <scope>NUCLEOTIDE SEQUENCE [LARGE SCALE GENOMIC DNA]</scope>
    <source>
        <strain evidence="9">JCM 10667</strain>
    </source>
</reference>
<evidence type="ECO:0000259" key="5">
    <source>
        <dbReference type="Pfam" id="PF00198"/>
    </source>
</evidence>
<dbReference type="Proteomes" id="UP000549343">
    <property type="component" value="Unassembled WGS sequence"/>
</dbReference>
<dbReference type="PANTHER" id="PTHR43178">
    <property type="entry name" value="DIHYDROLIPOAMIDE ACETYLTRANSFERASE COMPONENT OF PYRUVATE DEHYDROGENASE COMPLEX"/>
    <property type="match status" value="1"/>
</dbReference>
<dbReference type="GO" id="GO:0031405">
    <property type="term" value="F:lipoic acid binding"/>
    <property type="evidence" value="ECO:0007669"/>
    <property type="project" value="TreeGrafter"/>
</dbReference>
<feature type="region of interest" description="Disordered" evidence="4">
    <location>
        <begin position="270"/>
        <end position="290"/>
    </location>
</feature>
<evidence type="ECO:0000256" key="1">
    <source>
        <dbReference type="ARBA" id="ARBA00001938"/>
    </source>
</evidence>
<keyword evidence="9" id="KW-1185">Reference proteome</keyword>
<reference evidence="6" key="1">
    <citation type="journal article" date="2014" name="Int. J. Syst. Evol. Microbiol.">
        <title>Complete genome of a new Firmicutes species belonging to the dominant human colonic microbiota ('Ruminococcus bicirculans') reveals two chromosomes and a selective capacity to utilize plant glucans.</title>
        <authorList>
            <consortium name="NISC Comparative Sequencing Program"/>
            <person name="Wegmann U."/>
            <person name="Louis P."/>
            <person name="Goesmann A."/>
            <person name="Henrissat B."/>
            <person name="Duncan S.H."/>
            <person name="Flint H.J."/>
        </authorList>
    </citation>
    <scope>NUCLEOTIDE SEQUENCE</scope>
    <source>
        <strain evidence="6">JCM 10667</strain>
    </source>
</reference>
<reference evidence="6" key="4">
    <citation type="submission" date="2023-12" db="EMBL/GenBank/DDBJ databases">
        <authorList>
            <person name="Sun Q."/>
            <person name="Inoue M."/>
        </authorList>
    </citation>
    <scope>NUCLEOTIDE SEQUENCE</scope>
    <source>
        <strain evidence="6">JCM 10667</strain>
    </source>
</reference>
<dbReference type="Gene3D" id="3.30.559.10">
    <property type="entry name" value="Chloramphenicol acetyltransferase-like domain"/>
    <property type="match status" value="1"/>
</dbReference>
<name>A0A7W7IEZ6_9ACTN</name>
<dbReference type="GO" id="GO:0005737">
    <property type="term" value="C:cytoplasm"/>
    <property type="evidence" value="ECO:0007669"/>
    <property type="project" value="TreeGrafter"/>
</dbReference>
<feature type="compositionally biased region" description="Low complexity" evidence="4">
    <location>
        <begin position="1"/>
        <end position="13"/>
    </location>
</feature>
<evidence type="ECO:0000256" key="3">
    <source>
        <dbReference type="ARBA" id="ARBA00023315"/>
    </source>
</evidence>
<dbReference type="InterPro" id="IPR001078">
    <property type="entry name" value="2-oxoacid_DH_actylTfrase"/>
</dbReference>
<accession>A0A7W7IEZ6</accession>